<evidence type="ECO:0000313" key="4">
    <source>
        <dbReference type="EMBL" id="MFC7233758.1"/>
    </source>
</evidence>
<evidence type="ECO:0000256" key="1">
    <source>
        <dbReference type="SAM" id="MobiDB-lite"/>
    </source>
</evidence>
<dbReference type="GeneID" id="79265416"/>
<protein>
    <submittedName>
        <fullName evidence="4">PH domain-containing protein</fullName>
    </submittedName>
</protein>
<dbReference type="RefSeq" id="WP_276234754.1">
    <property type="nucleotide sequence ID" value="NZ_CP119802.1"/>
</dbReference>
<name>A0ABD5ZKH3_9EURY</name>
<keyword evidence="2" id="KW-0472">Membrane</keyword>
<feature type="transmembrane region" description="Helical" evidence="2">
    <location>
        <begin position="36"/>
        <end position="57"/>
    </location>
</feature>
<dbReference type="AlphaFoldDB" id="A0ABD5ZKH3"/>
<evidence type="ECO:0000256" key="2">
    <source>
        <dbReference type="SAM" id="Phobius"/>
    </source>
</evidence>
<accession>A0ABD5ZKH3</accession>
<dbReference type="Pfam" id="PF03703">
    <property type="entry name" value="bPH_2"/>
    <property type="match status" value="3"/>
</dbReference>
<dbReference type="PANTHER" id="PTHR34473">
    <property type="entry name" value="UPF0699 TRANSMEMBRANE PROTEIN YDBS"/>
    <property type="match status" value="1"/>
</dbReference>
<comment type="caution">
    <text evidence="4">The sequence shown here is derived from an EMBL/GenBank/DDBJ whole genome shotgun (WGS) entry which is preliminary data.</text>
</comment>
<sequence>MKLHPLSVPYRTGSAVARFAWVLVIGTVSTSQLDGFGALAAGALVVALLGVLAYQVAYVRRFDYELTDDTFDLASGVVSRRTREIPYRRVQNVDVSRNVVQRALGLAEVRIETAGGGETEAQLRYVSHDEAERLQREIGRRKRGDGETATDPDGTAPPVEDAGERLFAVTNRELLLLGVVQVDLRLLSFVTVLLPVVLPSVSQSFPLLDLLRAAPFVLAGLVAVAVVVSSVAAVTAYYGFELRRAEGELRYRRGLLQEYSGTIPLDKVQSVSLTENVIARRLGYAAVEVETAGYAPGAGDGSGSQSAVPLADRERALSLAREVEPFGEVEFERPPKRARTRYVVRYALVVAFLTAVSLAVVRFTGVTPPVPPYSPLALLVVVPVAAHLKWANLGYALGEDHFVAREGFWTRRTRVVPYYRVQTLVGSATVFQRRRHLATLVVDTAGSQGFGATDARALDIDADRADRLREEVEARFRTSLAETRTARRNRRSGRDAAAAD</sequence>
<keyword evidence="2" id="KW-1133">Transmembrane helix</keyword>
<dbReference type="InterPro" id="IPR014529">
    <property type="entry name" value="UCP026631"/>
</dbReference>
<gene>
    <name evidence="4" type="ORF">ACFQJ4_00355</name>
</gene>
<dbReference type="Proteomes" id="UP001596398">
    <property type="component" value="Unassembled WGS sequence"/>
</dbReference>
<feature type="transmembrane region" description="Helical" evidence="2">
    <location>
        <begin position="343"/>
        <end position="361"/>
    </location>
</feature>
<evidence type="ECO:0000313" key="5">
    <source>
        <dbReference type="Proteomes" id="UP001596398"/>
    </source>
</evidence>
<keyword evidence="5" id="KW-1185">Reference proteome</keyword>
<keyword evidence="2" id="KW-0812">Transmembrane</keyword>
<feature type="domain" description="YdbS-like PH" evidence="3">
    <location>
        <begin position="237"/>
        <end position="321"/>
    </location>
</feature>
<evidence type="ECO:0000259" key="3">
    <source>
        <dbReference type="Pfam" id="PF03703"/>
    </source>
</evidence>
<dbReference type="PIRSF" id="PIRSF026631">
    <property type="entry name" value="UCP026631"/>
    <property type="match status" value="1"/>
</dbReference>
<dbReference type="PANTHER" id="PTHR34473:SF3">
    <property type="entry name" value="TRANSMEMBRANE PROTEIN-RELATED"/>
    <property type="match status" value="1"/>
</dbReference>
<dbReference type="InterPro" id="IPR005182">
    <property type="entry name" value="YdbS-like_PH"/>
</dbReference>
<organism evidence="4 5">
    <name type="scientific">Halosegnis marinus</name>
    <dbReference type="NCBI Taxonomy" id="3034023"/>
    <lineage>
        <taxon>Archaea</taxon>
        <taxon>Methanobacteriati</taxon>
        <taxon>Methanobacteriota</taxon>
        <taxon>Stenosarchaea group</taxon>
        <taxon>Halobacteria</taxon>
        <taxon>Halobacteriales</taxon>
        <taxon>Natronomonadaceae</taxon>
        <taxon>Halosegnis</taxon>
    </lineage>
</organism>
<feature type="transmembrane region" description="Helical" evidence="2">
    <location>
        <begin position="373"/>
        <end position="391"/>
    </location>
</feature>
<feature type="transmembrane region" description="Helical" evidence="2">
    <location>
        <begin position="216"/>
        <end position="240"/>
    </location>
</feature>
<feature type="region of interest" description="Disordered" evidence="1">
    <location>
        <begin position="136"/>
        <end position="160"/>
    </location>
</feature>
<dbReference type="EMBL" id="JBHTAP010000001">
    <property type="protein sequence ID" value="MFC7233758.1"/>
    <property type="molecule type" value="Genomic_DNA"/>
</dbReference>
<feature type="domain" description="YdbS-like PH" evidence="3">
    <location>
        <begin position="60"/>
        <end position="138"/>
    </location>
</feature>
<feature type="domain" description="YdbS-like PH" evidence="3">
    <location>
        <begin position="390"/>
        <end position="471"/>
    </location>
</feature>
<proteinExistence type="predicted"/>
<reference evidence="4 5" key="1">
    <citation type="journal article" date="2019" name="Int. J. Syst. Evol. Microbiol.">
        <title>The Global Catalogue of Microorganisms (GCM) 10K type strain sequencing project: providing services to taxonomists for standard genome sequencing and annotation.</title>
        <authorList>
            <consortium name="The Broad Institute Genomics Platform"/>
            <consortium name="The Broad Institute Genome Sequencing Center for Infectious Disease"/>
            <person name="Wu L."/>
            <person name="Ma J."/>
        </authorList>
    </citation>
    <scope>NUCLEOTIDE SEQUENCE [LARGE SCALE GENOMIC DNA]</scope>
    <source>
        <strain evidence="4 5">DT85</strain>
    </source>
</reference>